<name>A0A379KLX7_PSEPU</name>
<organism evidence="1 2">
    <name type="scientific">Pseudomonas putida</name>
    <name type="common">Arthrobacter siderocapsulatus</name>
    <dbReference type="NCBI Taxonomy" id="303"/>
    <lineage>
        <taxon>Bacteria</taxon>
        <taxon>Pseudomonadati</taxon>
        <taxon>Pseudomonadota</taxon>
        <taxon>Gammaproteobacteria</taxon>
        <taxon>Pseudomonadales</taxon>
        <taxon>Pseudomonadaceae</taxon>
        <taxon>Pseudomonas</taxon>
    </lineage>
</organism>
<dbReference type="EMBL" id="UGUY01000001">
    <property type="protein sequence ID" value="SUD68549.1"/>
    <property type="molecule type" value="Genomic_DNA"/>
</dbReference>
<evidence type="ECO:0008006" key="3">
    <source>
        <dbReference type="Google" id="ProtNLM"/>
    </source>
</evidence>
<evidence type="ECO:0000313" key="2">
    <source>
        <dbReference type="Proteomes" id="UP000254602"/>
    </source>
</evidence>
<dbReference type="RefSeq" id="WP_115274101.1">
    <property type="nucleotide sequence ID" value="NZ_UGUY01000001.1"/>
</dbReference>
<dbReference type="Proteomes" id="UP000254602">
    <property type="component" value="Unassembled WGS sequence"/>
</dbReference>
<dbReference type="InterPro" id="IPR025361">
    <property type="entry name" value="DUF4265"/>
</dbReference>
<proteinExistence type="predicted"/>
<dbReference type="AlphaFoldDB" id="A0A379KLX7"/>
<evidence type="ECO:0000313" key="1">
    <source>
        <dbReference type="EMBL" id="SUD68549.1"/>
    </source>
</evidence>
<sequence>MPPEQTPAYKIVLWRLEQDAQGCPPASVEGLWAKRTAAGYQVDSIPFYAYGIAPGDTISISEEGEQSWFEGLLHSGGASVFRVLVKAGGDLEQVRAALEDFGCPSEVEKAVRMLAVEVPPSRSLDTLLYYLLTQREAGTLDFEEGVLRHAIPEEFR</sequence>
<accession>A0A379KLX7</accession>
<dbReference type="Pfam" id="PF14085">
    <property type="entry name" value="DUF4265"/>
    <property type="match status" value="1"/>
</dbReference>
<protein>
    <recommendedName>
        <fullName evidence="3">DUF4265 domain-containing protein</fullName>
    </recommendedName>
</protein>
<reference evidence="1 2" key="1">
    <citation type="submission" date="2018-06" db="EMBL/GenBank/DDBJ databases">
        <authorList>
            <consortium name="Pathogen Informatics"/>
            <person name="Doyle S."/>
        </authorList>
    </citation>
    <scope>NUCLEOTIDE SEQUENCE [LARGE SCALE GENOMIC DNA]</scope>
    <source>
        <strain evidence="1 2">NCTC7914</strain>
    </source>
</reference>
<gene>
    <name evidence="1" type="ORF">NCTC7914_02688</name>
</gene>